<organism evidence="3">
    <name type="scientific">Timema monikensis</name>
    <dbReference type="NCBI Taxonomy" id="170555"/>
    <lineage>
        <taxon>Eukaryota</taxon>
        <taxon>Metazoa</taxon>
        <taxon>Ecdysozoa</taxon>
        <taxon>Arthropoda</taxon>
        <taxon>Hexapoda</taxon>
        <taxon>Insecta</taxon>
        <taxon>Pterygota</taxon>
        <taxon>Neoptera</taxon>
        <taxon>Polyneoptera</taxon>
        <taxon>Phasmatodea</taxon>
        <taxon>Timematodea</taxon>
        <taxon>Timematoidea</taxon>
        <taxon>Timematidae</taxon>
        <taxon>Timema</taxon>
    </lineage>
</organism>
<feature type="compositionally biased region" description="Basic and acidic residues" evidence="1">
    <location>
        <begin position="379"/>
        <end position="389"/>
    </location>
</feature>
<feature type="compositionally biased region" description="Basic and acidic residues" evidence="1">
    <location>
        <begin position="134"/>
        <end position="146"/>
    </location>
</feature>
<name>A0A7R9HJV4_9NEOP</name>
<feature type="domain" description="VWFD" evidence="2">
    <location>
        <begin position="190"/>
        <end position="380"/>
    </location>
</feature>
<protein>
    <recommendedName>
        <fullName evidence="2">VWFD domain-containing protein</fullName>
    </recommendedName>
</protein>
<evidence type="ECO:0000313" key="3">
    <source>
        <dbReference type="EMBL" id="CAD7425011.1"/>
    </source>
</evidence>
<dbReference type="InterPro" id="IPR001846">
    <property type="entry name" value="VWF_type-D"/>
</dbReference>
<gene>
    <name evidence="3" type="ORF">TMSB3V08_LOCUS1936</name>
</gene>
<proteinExistence type="predicted"/>
<evidence type="ECO:0000256" key="1">
    <source>
        <dbReference type="SAM" id="MobiDB-lite"/>
    </source>
</evidence>
<reference evidence="3" key="1">
    <citation type="submission" date="2020-11" db="EMBL/GenBank/DDBJ databases">
        <authorList>
            <person name="Tran Van P."/>
        </authorList>
    </citation>
    <scope>NUCLEOTIDE SEQUENCE</scope>
</reference>
<feature type="region of interest" description="Disordered" evidence="1">
    <location>
        <begin position="379"/>
        <end position="409"/>
    </location>
</feature>
<dbReference type="AlphaFoldDB" id="A0A7R9HJV4"/>
<accession>A0A7R9HJV4</accession>
<evidence type="ECO:0000259" key="2">
    <source>
        <dbReference type="PROSITE" id="PS51233"/>
    </source>
</evidence>
<dbReference type="Pfam" id="PF00094">
    <property type="entry name" value="VWD"/>
    <property type="match status" value="1"/>
</dbReference>
<dbReference type="EMBL" id="OB792868">
    <property type="protein sequence ID" value="CAD7425011.1"/>
    <property type="molecule type" value="Genomic_DNA"/>
</dbReference>
<dbReference type="PROSITE" id="PS51233">
    <property type="entry name" value="VWFD"/>
    <property type="match status" value="1"/>
</dbReference>
<sequence>MDQSLSTRQIPSSLRRAKCSGITGATNATDAAVDSMPHVKVVASRWSIYCFRIGDCTRPSYLQLSRISASSPSEDGRLSPVLSGGILEGPSVVFSFPSVQMRVHISPCDGRGRSEGGGGGQGKRRGKTNSQSESEGRGHGEANRSRKDIEILQNHWKMANCSQENDVNSPSASSKCSDITREAHFFNFVNLTILYNDQVKNRGSTWMSGLGYLERYMSPYMTDQTRDCREQNAPNRIKVMADIDRESSNIDLWELEINLDNHKVIHVSAGPVIHINKNKLDFEENQVVEVIDLAKTTLVQIYMSLDRAVVINLPAHEFQIIFGNTSTIIEASSGSQGRLCGLCGGWTGETETELRNPGLSIIREPQLFGESYKLKEFECQEKSPHRPPEAKGGTNTTSEPLRPKRSDTSSRLHILRQTASKNLVMEEYKLLSSQYIHGWWSVKYPLARFETSQCVWTSVSRLACLGIGRVFSDWAVSSRCCCEGWGCKGRTLLVTPDRWWCEGISCKGGILPVDPDRNIPSGLAVMLGVKPGTHSSVGRRVTT</sequence>
<feature type="region of interest" description="Disordered" evidence="1">
    <location>
        <begin position="105"/>
        <end position="146"/>
    </location>
</feature>